<feature type="domain" description="Calcineurin-like phosphoesterase" evidence="1">
    <location>
        <begin position="38"/>
        <end position="214"/>
    </location>
</feature>
<gene>
    <name evidence="2" type="ORF">EGI31_02720</name>
</gene>
<evidence type="ECO:0000313" key="3">
    <source>
        <dbReference type="Proteomes" id="UP001204144"/>
    </source>
</evidence>
<dbReference type="EMBL" id="RJUF01000003">
    <property type="protein sequence ID" value="MCP9761853.1"/>
    <property type="molecule type" value="Genomic_DNA"/>
</dbReference>
<dbReference type="InterPro" id="IPR029052">
    <property type="entry name" value="Metallo-depent_PP-like"/>
</dbReference>
<keyword evidence="3" id="KW-1185">Reference proteome</keyword>
<accession>A0AAE3GZ42</accession>
<dbReference type="GO" id="GO:0016787">
    <property type="term" value="F:hydrolase activity"/>
    <property type="evidence" value="ECO:0007669"/>
    <property type="project" value="InterPro"/>
</dbReference>
<dbReference type="InterPro" id="IPR051918">
    <property type="entry name" value="STPP_CPPED1"/>
</dbReference>
<sequence length="272" mass="31242">MKNRRDFLKTLGLSGAVFLSGEAFSADSFVASRSKVKLRFIVASDGHYGQPKTEFDTMHDTLIGHVNKFAEKEKVDFCVINGDLFHDDPSLLPQVKQKLDQLKTPYYVTRGNHDRVSDNLWEEVWKMPVNHSFTTKNHAVILGNTSNIKGEYLMPDLNWMRSELEKAKAQKNTFIFLHVPQVPWVEHCIDSPDLIKLFGEYKNIKAVFHGHIHSLDGLKMHNGLPYLFDAHFGGNWGTEYRGFRVVEVMKDNSILTYMMNPTVRILEEKISV</sequence>
<evidence type="ECO:0000259" key="1">
    <source>
        <dbReference type="Pfam" id="PF00149"/>
    </source>
</evidence>
<dbReference type="AlphaFoldDB" id="A0AAE3GZ42"/>
<reference evidence="2 3" key="1">
    <citation type="submission" date="2018-11" db="EMBL/GenBank/DDBJ databases">
        <title>Novel bacteria species description.</title>
        <authorList>
            <person name="Han J.-H."/>
        </authorList>
    </citation>
    <scope>NUCLEOTIDE SEQUENCE [LARGE SCALE GENOMIC DNA]</scope>
    <source>
        <strain evidence="2 3">KCTC23259</strain>
    </source>
</reference>
<name>A0AAE3GZ42_9BACT</name>
<dbReference type="SUPFAM" id="SSF56300">
    <property type="entry name" value="Metallo-dependent phosphatases"/>
    <property type="match status" value="1"/>
</dbReference>
<dbReference type="RefSeq" id="WP_255035596.1">
    <property type="nucleotide sequence ID" value="NZ_RJUF01000003.1"/>
</dbReference>
<dbReference type="InterPro" id="IPR004843">
    <property type="entry name" value="Calcineurin-like_PHP"/>
</dbReference>
<dbReference type="InterPro" id="IPR006311">
    <property type="entry name" value="TAT_signal"/>
</dbReference>
<evidence type="ECO:0000313" key="2">
    <source>
        <dbReference type="EMBL" id="MCP9761853.1"/>
    </source>
</evidence>
<dbReference type="PROSITE" id="PS51318">
    <property type="entry name" value="TAT"/>
    <property type="match status" value="1"/>
</dbReference>
<dbReference type="PANTHER" id="PTHR43143:SF1">
    <property type="entry name" value="SERINE_THREONINE-PROTEIN PHOSPHATASE CPPED1"/>
    <property type="match status" value="1"/>
</dbReference>
<protein>
    <submittedName>
        <fullName evidence="2">Metallophosphoesterase</fullName>
    </submittedName>
</protein>
<proteinExistence type="predicted"/>
<dbReference type="Proteomes" id="UP001204144">
    <property type="component" value="Unassembled WGS sequence"/>
</dbReference>
<dbReference type="PANTHER" id="PTHR43143">
    <property type="entry name" value="METALLOPHOSPHOESTERASE, CALCINEURIN SUPERFAMILY"/>
    <property type="match status" value="1"/>
</dbReference>
<organism evidence="2 3">
    <name type="scientific">Lacihabitans soyangensis</name>
    <dbReference type="NCBI Taxonomy" id="869394"/>
    <lineage>
        <taxon>Bacteria</taxon>
        <taxon>Pseudomonadati</taxon>
        <taxon>Bacteroidota</taxon>
        <taxon>Cytophagia</taxon>
        <taxon>Cytophagales</taxon>
        <taxon>Leadbetterellaceae</taxon>
        <taxon>Lacihabitans</taxon>
    </lineage>
</organism>
<dbReference type="Pfam" id="PF00149">
    <property type="entry name" value="Metallophos"/>
    <property type="match status" value="1"/>
</dbReference>
<comment type="caution">
    <text evidence="2">The sequence shown here is derived from an EMBL/GenBank/DDBJ whole genome shotgun (WGS) entry which is preliminary data.</text>
</comment>
<dbReference type="Gene3D" id="3.60.21.10">
    <property type="match status" value="1"/>
</dbReference>